<feature type="region of interest" description="Disordered" evidence="1">
    <location>
        <begin position="1"/>
        <end position="33"/>
    </location>
</feature>
<evidence type="ECO:0000256" key="1">
    <source>
        <dbReference type="SAM" id="MobiDB-lite"/>
    </source>
</evidence>
<protein>
    <submittedName>
        <fullName evidence="2">Uncharacterized protein</fullName>
    </submittedName>
</protein>
<sequence>MLCPESNGDQECSHDPGNATTEPGLLPEYAGRQQEDPRQFLTPCKMEFAWTLAPKTYFTGRKVVTRLREELYTQSQRPGEEAELFTCHKALLFQRVCLGAEEDEGVER</sequence>
<comment type="caution">
    <text evidence="2">The sequence shown here is derived from an EMBL/GenBank/DDBJ whole genome shotgun (WGS) entry which is preliminary data.</text>
</comment>
<accession>A0ABQ9GJT1</accession>
<proteinExistence type="predicted"/>
<keyword evidence="3" id="KW-1185">Reference proteome</keyword>
<evidence type="ECO:0000313" key="2">
    <source>
        <dbReference type="EMBL" id="KAJ8872259.1"/>
    </source>
</evidence>
<gene>
    <name evidence="2" type="ORF">PR048_025861</name>
</gene>
<dbReference type="EMBL" id="JARBHB010000011">
    <property type="protein sequence ID" value="KAJ8872259.1"/>
    <property type="molecule type" value="Genomic_DNA"/>
</dbReference>
<reference evidence="2 3" key="1">
    <citation type="submission" date="2023-02" db="EMBL/GenBank/DDBJ databases">
        <title>LHISI_Scaffold_Assembly.</title>
        <authorList>
            <person name="Stuart O.P."/>
            <person name="Cleave R."/>
            <person name="Magrath M.J.L."/>
            <person name="Mikheyev A.S."/>
        </authorList>
    </citation>
    <scope>NUCLEOTIDE SEQUENCE [LARGE SCALE GENOMIC DNA]</scope>
    <source>
        <strain evidence="2">Daus_M_001</strain>
        <tissue evidence="2">Leg muscle</tissue>
    </source>
</reference>
<dbReference type="Proteomes" id="UP001159363">
    <property type="component" value="Chromosome 10"/>
</dbReference>
<name>A0ABQ9GJT1_9NEOP</name>
<evidence type="ECO:0000313" key="3">
    <source>
        <dbReference type="Proteomes" id="UP001159363"/>
    </source>
</evidence>
<organism evidence="2 3">
    <name type="scientific">Dryococelus australis</name>
    <dbReference type="NCBI Taxonomy" id="614101"/>
    <lineage>
        <taxon>Eukaryota</taxon>
        <taxon>Metazoa</taxon>
        <taxon>Ecdysozoa</taxon>
        <taxon>Arthropoda</taxon>
        <taxon>Hexapoda</taxon>
        <taxon>Insecta</taxon>
        <taxon>Pterygota</taxon>
        <taxon>Neoptera</taxon>
        <taxon>Polyneoptera</taxon>
        <taxon>Phasmatodea</taxon>
        <taxon>Verophasmatodea</taxon>
        <taxon>Anareolatae</taxon>
        <taxon>Phasmatidae</taxon>
        <taxon>Eurycanthinae</taxon>
        <taxon>Dryococelus</taxon>
    </lineage>
</organism>